<dbReference type="EMBL" id="LR593886">
    <property type="protein sequence ID" value="VTR93085.1"/>
    <property type="molecule type" value="Genomic_DNA"/>
</dbReference>
<dbReference type="SUPFAM" id="SSF53448">
    <property type="entry name" value="Nucleotide-diphospho-sugar transferases"/>
    <property type="match status" value="1"/>
</dbReference>
<evidence type="ECO:0000313" key="3">
    <source>
        <dbReference type="Proteomes" id="UP000464178"/>
    </source>
</evidence>
<organism evidence="2 3">
    <name type="scientific">Gemmata massiliana</name>
    <dbReference type="NCBI Taxonomy" id="1210884"/>
    <lineage>
        <taxon>Bacteria</taxon>
        <taxon>Pseudomonadati</taxon>
        <taxon>Planctomycetota</taxon>
        <taxon>Planctomycetia</taxon>
        <taxon>Gemmatales</taxon>
        <taxon>Gemmataceae</taxon>
        <taxon>Gemmata</taxon>
    </lineage>
</organism>
<evidence type="ECO:0000313" key="2">
    <source>
        <dbReference type="EMBL" id="VTR93085.1"/>
    </source>
</evidence>
<sequence>MLPLITVAIPVYNRRDLTLQAVHSVLDQHVEELEILAIDDCSTDDVWDALNTIRDPRLRLVQNVTNLGLFGNFNRCLELARGKYIRVLCCDDRLVADCLKAEIAMMDANPSAVLLSTRGQLVRSGRDKVAIFARHLAAGLYPGRDAIRSSLWTYAYYGFNPFNYPSGILLRRTALLQKTRFDERMLVAGDVDFFLRVLRYGDLLVADRIGCEVLLHDGQVSRKLAKMGYHLREMWQLTLANRDVLAAGEIQRFVRQLGGHALAWELSSWLRQDRAAAAAYAALRQEMGIEHLSAGIGLSLVVAHRMGEMALGHLRGPFRPQPIVSNHSIRPEFPPHDLLM</sequence>
<accession>A0A6P2CY93</accession>
<dbReference type="PANTHER" id="PTHR43685">
    <property type="entry name" value="GLYCOSYLTRANSFERASE"/>
    <property type="match status" value="1"/>
</dbReference>
<keyword evidence="3" id="KW-1185">Reference proteome</keyword>
<dbReference type="RefSeq" id="WP_162667870.1">
    <property type="nucleotide sequence ID" value="NZ_LR593886.1"/>
</dbReference>
<dbReference type="AlphaFoldDB" id="A0A6P2CY93"/>
<gene>
    <name evidence="2" type="ORF">SOIL9_46290</name>
</gene>
<name>A0A6P2CY93_9BACT</name>
<dbReference type="KEGG" id="gms:SOIL9_46290"/>
<dbReference type="Gene3D" id="3.90.550.10">
    <property type="entry name" value="Spore Coat Polysaccharide Biosynthesis Protein SpsA, Chain A"/>
    <property type="match status" value="1"/>
</dbReference>
<dbReference type="Pfam" id="PF00535">
    <property type="entry name" value="Glycos_transf_2"/>
    <property type="match status" value="1"/>
</dbReference>
<dbReference type="Proteomes" id="UP000464178">
    <property type="component" value="Chromosome"/>
</dbReference>
<proteinExistence type="predicted"/>
<evidence type="ECO:0000259" key="1">
    <source>
        <dbReference type="Pfam" id="PF00535"/>
    </source>
</evidence>
<feature type="domain" description="Glycosyltransferase 2-like" evidence="1">
    <location>
        <begin position="6"/>
        <end position="128"/>
    </location>
</feature>
<dbReference type="InterPro" id="IPR001173">
    <property type="entry name" value="Glyco_trans_2-like"/>
</dbReference>
<dbReference type="PANTHER" id="PTHR43685:SF2">
    <property type="entry name" value="GLYCOSYLTRANSFERASE 2-LIKE DOMAIN-CONTAINING PROTEIN"/>
    <property type="match status" value="1"/>
</dbReference>
<dbReference type="InterPro" id="IPR050834">
    <property type="entry name" value="Glycosyltransf_2"/>
</dbReference>
<dbReference type="InterPro" id="IPR029044">
    <property type="entry name" value="Nucleotide-diphossugar_trans"/>
</dbReference>
<reference evidence="2 3" key="1">
    <citation type="submission" date="2019-05" db="EMBL/GenBank/DDBJ databases">
        <authorList>
            <consortium name="Science for Life Laboratories"/>
        </authorList>
    </citation>
    <scope>NUCLEOTIDE SEQUENCE [LARGE SCALE GENOMIC DNA]</scope>
    <source>
        <strain evidence="2">Soil9</strain>
    </source>
</reference>
<protein>
    <recommendedName>
        <fullName evidence="1">Glycosyltransferase 2-like domain-containing protein</fullName>
    </recommendedName>
</protein>